<accession>A0AAD7SHC3</accession>
<comment type="caution">
    <text evidence="1">The sequence shown here is derived from an EMBL/GenBank/DDBJ whole genome shotgun (WGS) entry which is preliminary data.</text>
</comment>
<dbReference type="Proteomes" id="UP001221898">
    <property type="component" value="Unassembled WGS sequence"/>
</dbReference>
<protein>
    <submittedName>
        <fullName evidence="1">Uncharacterized protein</fullName>
    </submittedName>
</protein>
<keyword evidence="2" id="KW-1185">Reference proteome</keyword>
<sequence>MDGSLGAPASGRGHRYILVVVDYAMWNPKAFAQCTTTSKTIDQELVQMFTRVGLPYVLFAIREAPQSTTRFSPFELLYAHQPRGLLDIAREAWEKQPSQQQSIMEHVVGMPIVQAHALCPASSAVDIQPPCTALLLPTQ</sequence>
<proteinExistence type="predicted"/>
<gene>
    <name evidence="1" type="ORF">AAFF_G00366100</name>
</gene>
<evidence type="ECO:0000313" key="1">
    <source>
        <dbReference type="EMBL" id="KAJ8402527.1"/>
    </source>
</evidence>
<dbReference type="AlphaFoldDB" id="A0AAD7SHC3"/>
<name>A0AAD7SHC3_9TELE</name>
<reference evidence="1" key="1">
    <citation type="journal article" date="2023" name="Science">
        <title>Genome structures resolve the early diversification of teleost fishes.</title>
        <authorList>
            <person name="Parey E."/>
            <person name="Louis A."/>
            <person name="Montfort J."/>
            <person name="Bouchez O."/>
            <person name="Roques C."/>
            <person name="Iampietro C."/>
            <person name="Lluch J."/>
            <person name="Castinel A."/>
            <person name="Donnadieu C."/>
            <person name="Desvignes T."/>
            <person name="Floi Bucao C."/>
            <person name="Jouanno E."/>
            <person name="Wen M."/>
            <person name="Mejri S."/>
            <person name="Dirks R."/>
            <person name="Jansen H."/>
            <person name="Henkel C."/>
            <person name="Chen W.J."/>
            <person name="Zahm M."/>
            <person name="Cabau C."/>
            <person name="Klopp C."/>
            <person name="Thompson A.W."/>
            <person name="Robinson-Rechavi M."/>
            <person name="Braasch I."/>
            <person name="Lecointre G."/>
            <person name="Bobe J."/>
            <person name="Postlethwait J.H."/>
            <person name="Berthelot C."/>
            <person name="Roest Crollius H."/>
            <person name="Guiguen Y."/>
        </authorList>
    </citation>
    <scope>NUCLEOTIDE SEQUENCE</scope>
    <source>
        <strain evidence="1">NC1722</strain>
    </source>
</reference>
<dbReference type="EMBL" id="JAINUG010000063">
    <property type="protein sequence ID" value="KAJ8402527.1"/>
    <property type="molecule type" value="Genomic_DNA"/>
</dbReference>
<organism evidence="1 2">
    <name type="scientific">Aldrovandia affinis</name>
    <dbReference type="NCBI Taxonomy" id="143900"/>
    <lineage>
        <taxon>Eukaryota</taxon>
        <taxon>Metazoa</taxon>
        <taxon>Chordata</taxon>
        <taxon>Craniata</taxon>
        <taxon>Vertebrata</taxon>
        <taxon>Euteleostomi</taxon>
        <taxon>Actinopterygii</taxon>
        <taxon>Neopterygii</taxon>
        <taxon>Teleostei</taxon>
        <taxon>Notacanthiformes</taxon>
        <taxon>Halosauridae</taxon>
        <taxon>Aldrovandia</taxon>
    </lineage>
</organism>
<evidence type="ECO:0000313" key="2">
    <source>
        <dbReference type="Proteomes" id="UP001221898"/>
    </source>
</evidence>